<feature type="region of interest" description="Disordered" evidence="1">
    <location>
        <begin position="46"/>
        <end position="69"/>
    </location>
</feature>
<organism evidence="2">
    <name type="scientific">Siphoviridae sp. ct7EW56</name>
    <dbReference type="NCBI Taxonomy" id="2827562"/>
    <lineage>
        <taxon>Viruses</taxon>
        <taxon>Duplodnaviria</taxon>
        <taxon>Heunggongvirae</taxon>
        <taxon>Uroviricota</taxon>
        <taxon>Caudoviricetes</taxon>
    </lineage>
</organism>
<proteinExistence type="predicted"/>
<evidence type="ECO:0000256" key="1">
    <source>
        <dbReference type="SAM" id="MobiDB-lite"/>
    </source>
</evidence>
<name>A0A8S5LRQ0_9CAUD</name>
<sequence length="69" mass="7683">MKFCNHARTPGQISRTDTRTSSPGIQTAQHYIRHLCNMPTIRNRSAQTISTRCTGPGVDRPRSADRGKS</sequence>
<accession>A0A8S5LRQ0</accession>
<protein>
    <submittedName>
        <fullName evidence="2">Uncharacterized protein</fullName>
    </submittedName>
</protein>
<dbReference type="EMBL" id="BK015904">
    <property type="protein sequence ID" value="DAD72725.1"/>
    <property type="molecule type" value="Genomic_DNA"/>
</dbReference>
<feature type="region of interest" description="Disordered" evidence="1">
    <location>
        <begin position="1"/>
        <end position="24"/>
    </location>
</feature>
<evidence type="ECO:0000313" key="2">
    <source>
        <dbReference type="EMBL" id="DAD72725.1"/>
    </source>
</evidence>
<feature type="compositionally biased region" description="Basic and acidic residues" evidence="1">
    <location>
        <begin position="59"/>
        <end position="69"/>
    </location>
</feature>
<feature type="compositionally biased region" description="Polar residues" evidence="1">
    <location>
        <begin position="11"/>
        <end position="24"/>
    </location>
</feature>
<reference evidence="2" key="1">
    <citation type="journal article" date="2021" name="Proc. Natl. Acad. Sci. U.S.A.">
        <title>A Catalog of Tens of Thousands of Viruses from Human Metagenomes Reveals Hidden Associations with Chronic Diseases.</title>
        <authorList>
            <person name="Tisza M.J."/>
            <person name="Buck C.B."/>
        </authorList>
    </citation>
    <scope>NUCLEOTIDE SEQUENCE</scope>
    <source>
        <strain evidence="2">Ct7EW56</strain>
    </source>
</reference>